<evidence type="ECO:0000313" key="2">
    <source>
        <dbReference type="EMBL" id="NMG04111.1"/>
    </source>
</evidence>
<reference evidence="2" key="1">
    <citation type="submission" date="2019-12" db="EMBL/GenBank/DDBJ databases">
        <title>Comparative genomics gives insights into the taxonomy of the Azoarcus-Aromatoleum group and reveals separate origins of nif in the plant-associated Azoarcus and non-plant-associated Aromatoleum sub-groups.</title>
        <authorList>
            <person name="Lafos M."/>
            <person name="Maluk M."/>
            <person name="Batista M."/>
            <person name="Junghare M."/>
            <person name="Carmona M."/>
            <person name="Faoro H."/>
            <person name="Cruz L.M."/>
            <person name="Battistoni F."/>
            <person name="De Souza E."/>
            <person name="Pedrosa F."/>
            <person name="Chen W.-M."/>
            <person name="Poole P.S."/>
            <person name="Dixon R.A."/>
            <person name="James E.K."/>
        </authorList>
    </citation>
    <scope>NUCLEOTIDE SEQUENCE</scope>
    <source>
        <strain evidence="2">NSC3</strain>
    </source>
</reference>
<dbReference type="RefSeq" id="WP_168988797.1">
    <property type="nucleotide sequence ID" value="NZ_CAWPHM010000325.1"/>
</dbReference>
<name>A0A972FKT3_9RHOO</name>
<feature type="chain" id="PRO_5037034307" description="Conjugal transfer protein TrbJ" evidence="1">
    <location>
        <begin position="24"/>
        <end position="255"/>
    </location>
</feature>
<gene>
    <name evidence="2" type="ORF">GPA21_14220</name>
</gene>
<feature type="signal peptide" evidence="1">
    <location>
        <begin position="1"/>
        <end position="23"/>
    </location>
</feature>
<organism evidence="2 3">
    <name type="scientific">Azoarcus taiwanensis</name>
    <dbReference type="NCBI Taxonomy" id="666964"/>
    <lineage>
        <taxon>Bacteria</taxon>
        <taxon>Pseudomonadati</taxon>
        <taxon>Pseudomonadota</taxon>
        <taxon>Betaproteobacteria</taxon>
        <taxon>Rhodocyclales</taxon>
        <taxon>Zoogloeaceae</taxon>
        <taxon>Azoarcus</taxon>
    </lineage>
</organism>
<dbReference type="EMBL" id="WTVM01000095">
    <property type="protein sequence ID" value="NMG04111.1"/>
    <property type="molecule type" value="Genomic_DNA"/>
</dbReference>
<dbReference type="AlphaFoldDB" id="A0A972FKT3"/>
<sequence length="255" mass="28314">MTKTLAAALAAASILTAPAPAIAGGGMSGGATEVTQILNNIQLMLQVVKQEMEYALQMEQYMVELQQLMPGEMIAFGEFMLDAQQTISSARQVYNAGSRLYGSLEDLQAISENRFKQFASSGLTWEDYLAREGQIVQHQRDRVGILTLHEAHVAKAVQRNHENFARFAQEIPRTQGSHEALQVLNGQVAMLNGTLNEALHFQLAQSHRATARDVDQAIARDLERQAVERFIADQRAADEKARGMLDEFFTRPEAR</sequence>
<accession>A0A972FKT3</accession>
<evidence type="ECO:0008006" key="4">
    <source>
        <dbReference type="Google" id="ProtNLM"/>
    </source>
</evidence>
<evidence type="ECO:0000256" key="1">
    <source>
        <dbReference type="SAM" id="SignalP"/>
    </source>
</evidence>
<proteinExistence type="predicted"/>
<keyword evidence="1" id="KW-0732">Signal</keyword>
<keyword evidence="3" id="KW-1185">Reference proteome</keyword>
<protein>
    <recommendedName>
        <fullName evidence="4">Conjugal transfer protein TrbJ</fullName>
    </recommendedName>
</protein>
<dbReference type="Proteomes" id="UP000599523">
    <property type="component" value="Unassembled WGS sequence"/>
</dbReference>
<evidence type="ECO:0000313" key="3">
    <source>
        <dbReference type="Proteomes" id="UP000599523"/>
    </source>
</evidence>
<comment type="caution">
    <text evidence="2">The sequence shown here is derived from an EMBL/GenBank/DDBJ whole genome shotgun (WGS) entry which is preliminary data.</text>
</comment>